<evidence type="ECO:0000313" key="2">
    <source>
        <dbReference type="EMBL" id="JAS67385.1"/>
    </source>
</evidence>
<dbReference type="InterPro" id="IPR013087">
    <property type="entry name" value="Znf_C2H2_type"/>
</dbReference>
<organism evidence="2">
    <name type="scientific">Cuerna arida</name>
    <dbReference type="NCBI Taxonomy" id="1464854"/>
    <lineage>
        <taxon>Eukaryota</taxon>
        <taxon>Metazoa</taxon>
        <taxon>Ecdysozoa</taxon>
        <taxon>Arthropoda</taxon>
        <taxon>Hexapoda</taxon>
        <taxon>Insecta</taxon>
        <taxon>Pterygota</taxon>
        <taxon>Neoptera</taxon>
        <taxon>Paraneoptera</taxon>
        <taxon>Hemiptera</taxon>
        <taxon>Auchenorrhyncha</taxon>
        <taxon>Membracoidea</taxon>
        <taxon>Cicadellidae</taxon>
        <taxon>Cicadellinae</taxon>
        <taxon>Proconiini</taxon>
        <taxon>Cuerna</taxon>
    </lineage>
</organism>
<reference evidence="2" key="1">
    <citation type="submission" date="2015-11" db="EMBL/GenBank/DDBJ databases">
        <title>De novo transcriptome assembly of four potential Pierce s Disease insect vectors from Arizona vineyards.</title>
        <authorList>
            <person name="Tassone E.E."/>
        </authorList>
    </citation>
    <scope>NUCLEOTIDE SEQUENCE</scope>
</reference>
<accession>A0A1B6GY86</accession>
<name>A0A1B6GY86_9HEMI</name>
<proteinExistence type="predicted"/>
<dbReference type="PROSITE" id="PS00028">
    <property type="entry name" value="ZINC_FINGER_C2H2_1"/>
    <property type="match status" value="1"/>
</dbReference>
<dbReference type="InterPro" id="IPR001005">
    <property type="entry name" value="SANT/Myb"/>
</dbReference>
<gene>
    <name evidence="2" type="ORF">g.6447</name>
</gene>
<dbReference type="EMBL" id="GECZ01002384">
    <property type="protein sequence ID" value="JAS67385.1"/>
    <property type="molecule type" value="Transcribed_RNA"/>
</dbReference>
<dbReference type="CDD" id="cd00167">
    <property type="entry name" value="SANT"/>
    <property type="match status" value="1"/>
</dbReference>
<protein>
    <recommendedName>
        <fullName evidence="1">C2H2-type domain-containing protein</fullName>
    </recommendedName>
</protein>
<feature type="non-terminal residue" evidence="2">
    <location>
        <position position="203"/>
    </location>
</feature>
<evidence type="ECO:0000259" key="1">
    <source>
        <dbReference type="PROSITE" id="PS00028"/>
    </source>
</evidence>
<dbReference type="AlphaFoldDB" id="A0A1B6GY86"/>
<sequence>MPERSHADDNTPVGAAGDPKDRMAVYGYPWVACICQVCSSWFTRAIDLRAHHDAQHTTVSLRFQCTKCRSLHRRWNGVATHYARCRGSPVSPVDAAAETFACSCGRKFNSRAGLTLHRNTCQPDARNAERLASPPTPPVLRASSLWTEEEDAILIRRYWEVRAEGKGEYSKYVALELPKKTDRQVRDRVSTLKKAGLLSEPRT</sequence>
<dbReference type="Gene3D" id="1.10.10.60">
    <property type="entry name" value="Homeodomain-like"/>
    <property type="match status" value="1"/>
</dbReference>
<feature type="domain" description="C2H2-type" evidence="1">
    <location>
        <begin position="33"/>
        <end position="56"/>
    </location>
</feature>